<organism evidence="2 3">
    <name type="scientific">Acinetobacter junii</name>
    <dbReference type="NCBI Taxonomy" id="40215"/>
    <lineage>
        <taxon>Bacteria</taxon>
        <taxon>Pseudomonadati</taxon>
        <taxon>Pseudomonadota</taxon>
        <taxon>Gammaproteobacteria</taxon>
        <taxon>Moraxellales</taxon>
        <taxon>Moraxellaceae</taxon>
        <taxon>Acinetobacter</taxon>
    </lineage>
</organism>
<dbReference type="RefSeq" id="WP_112986870.1">
    <property type="nucleotide sequence ID" value="NZ_CP131470.1"/>
</dbReference>
<dbReference type="AlphaFoldDB" id="A0A365PM89"/>
<dbReference type="EMBL" id="QEWH01000010">
    <property type="protein sequence ID" value="RBA49716.1"/>
    <property type="molecule type" value="Genomic_DNA"/>
</dbReference>
<dbReference type="Proteomes" id="UP000253688">
    <property type="component" value="Unassembled WGS sequence"/>
</dbReference>
<dbReference type="Gene3D" id="3.60.15.10">
    <property type="entry name" value="Ribonuclease Z/Hydroxyacylglutathione hydrolase-like"/>
    <property type="match status" value="1"/>
</dbReference>
<dbReference type="PANTHER" id="PTHR15032:SF4">
    <property type="entry name" value="N-ACYL-PHOSPHATIDYLETHANOLAMINE-HYDROLYZING PHOSPHOLIPASE D"/>
    <property type="match status" value="1"/>
</dbReference>
<dbReference type="GO" id="GO:0008270">
    <property type="term" value="F:zinc ion binding"/>
    <property type="evidence" value="ECO:0007669"/>
    <property type="project" value="InterPro"/>
</dbReference>
<dbReference type="Pfam" id="PF12706">
    <property type="entry name" value="Lactamase_B_2"/>
    <property type="match status" value="1"/>
</dbReference>
<protein>
    <submittedName>
        <fullName evidence="2">Zn-dependent hydrolase</fullName>
    </submittedName>
</protein>
<keyword evidence="2" id="KW-0378">Hydrolase</keyword>
<gene>
    <name evidence="2" type="ORF">DC346_02520</name>
</gene>
<evidence type="ECO:0000259" key="1">
    <source>
        <dbReference type="Pfam" id="PF12706"/>
    </source>
</evidence>
<comment type="caution">
    <text evidence="2">The sequence shown here is derived from an EMBL/GenBank/DDBJ whole genome shotgun (WGS) entry which is preliminary data.</text>
</comment>
<accession>A0A365PM89</accession>
<name>A0A365PM89_ACIJU</name>
<evidence type="ECO:0000313" key="2">
    <source>
        <dbReference type="EMBL" id="RBA49716.1"/>
    </source>
</evidence>
<dbReference type="GO" id="GO:0005737">
    <property type="term" value="C:cytoplasm"/>
    <property type="evidence" value="ECO:0007669"/>
    <property type="project" value="TreeGrafter"/>
</dbReference>
<dbReference type="PANTHER" id="PTHR15032">
    <property type="entry name" value="N-ACYL-PHOSPHATIDYLETHANOLAMINE-HYDROLYZING PHOSPHOLIPASE D"/>
    <property type="match status" value="1"/>
</dbReference>
<evidence type="ECO:0000313" key="3">
    <source>
        <dbReference type="Proteomes" id="UP000253688"/>
    </source>
</evidence>
<dbReference type="InterPro" id="IPR036866">
    <property type="entry name" value="RibonucZ/Hydroxyglut_hydro"/>
</dbReference>
<feature type="domain" description="Metallo-beta-lactamase" evidence="1">
    <location>
        <begin position="113"/>
        <end position="308"/>
    </location>
</feature>
<proteinExistence type="predicted"/>
<reference evidence="2 3" key="1">
    <citation type="submission" date="2018-04" db="EMBL/GenBank/DDBJ databases">
        <title>Acinetobacter junii Genome sequencing and assembly.</title>
        <authorList>
            <person name="Su J."/>
            <person name="Rensing C."/>
            <person name="Mazhar H.S."/>
        </authorList>
    </citation>
    <scope>NUCLEOTIDE SEQUENCE [LARGE SCALE GENOMIC DNA]</scope>
    <source>
        <strain evidence="2 3">SC22</strain>
    </source>
</reference>
<dbReference type="PIRSF" id="PIRSF038896">
    <property type="entry name" value="NAPE-PLD"/>
    <property type="match status" value="1"/>
</dbReference>
<sequence>MKDKPTLTYQLPTQSCLSHTFGKPPFPHEASDHCGFDRFYNIEKRDPPFDRTRLFKWLATRKSYTWNVDRYHEQNLRNQMLELPQNRPHADLNDWKIWFVGHATVLIQIGRYNFLTDPVWCEYVSPQQGRGPQRVCPAGIALEHLPWIHGVLLSHNHYDHMDIASLEWLHQKFTMPIYTGLGNGYYLPKHFHVIEMDWWQEIPFHDELKIAYTPAQHASGRGVRDQNRALWGGFSLLAKTGHCFFAGDTGYSPHFKKIHERYGDARVALLPIGAYEPRQLMRFVHMNPQDAFHAHLDLHAHRSLAIHYRTFQLTDEDRDAPEHELQQAMKSSSKLVNPFYCIREGHFIRA</sequence>
<dbReference type="STRING" id="40215.BVL33_15350"/>
<dbReference type="SUPFAM" id="SSF56281">
    <property type="entry name" value="Metallo-hydrolase/oxidoreductase"/>
    <property type="match status" value="1"/>
</dbReference>
<dbReference type="GO" id="GO:0070290">
    <property type="term" value="F:N-acylphosphatidylethanolamine-specific phospholipase D activity"/>
    <property type="evidence" value="ECO:0007669"/>
    <property type="project" value="InterPro"/>
</dbReference>
<dbReference type="InterPro" id="IPR001279">
    <property type="entry name" value="Metallo-B-lactamas"/>
</dbReference>
<dbReference type="InterPro" id="IPR024884">
    <property type="entry name" value="NAPE-PLD"/>
</dbReference>